<feature type="non-terminal residue" evidence="1">
    <location>
        <position position="62"/>
    </location>
</feature>
<proteinExistence type="predicted"/>
<reference evidence="1" key="1">
    <citation type="journal article" date="2014" name="Front. Microbiol.">
        <title>High frequency of phylogenetically diverse reductive dehalogenase-homologous genes in deep subseafloor sedimentary metagenomes.</title>
        <authorList>
            <person name="Kawai M."/>
            <person name="Futagami T."/>
            <person name="Toyoda A."/>
            <person name="Takaki Y."/>
            <person name="Nishi S."/>
            <person name="Hori S."/>
            <person name="Arai W."/>
            <person name="Tsubouchi T."/>
            <person name="Morono Y."/>
            <person name="Uchiyama I."/>
            <person name="Ito T."/>
            <person name="Fujiyama A."/>
            <person name="Inagaki F."/>
            <person name="Takami H."/>
        </authorList>
    </citation>
    <scope>NUCLEOTIDE SEQUENCE</scope>
    <source>
        <strain evidence="1">Expedition CK06-06</strain>
    </source>
</reference>
<protein>
    <submittedName>
        <fullName evidence="1">Uncharacterized protein</fullName>
    </submittedName>
</protein>
<dbReference type="AlphaFoldDB" id="X1KBL9"/>
<organism evidence="1">
    <name type="scientific">marine sediment metagenome</name>
    <dbReference type="NCBI Taxonomy" id="412755"/>
    <lineage>
        <taxon>unclassified sequences</taxon>
        <taxon>metagenomes</taxon>
        <taxon>ecological metagenomes</taxon>
    </lineage>
</organism>
<name>X1KBL9_9ZZZZ</name>
<accession>X1KBL9</accession>
<evidence type="ECO:0000313" key="1">
    <source>
        <dbReference type="EMBL" id="GAI03993.1"/>
    </source>
</evidence>
<sequence length="62" mass="6973">MLINDILKQVYSSHSATVYRLEDPEMVETSLAALIEKNGRSKNILVDVNVSDTESMEFNAIE</sequence>
<comment type="caution">
    <text evidence="1">The sequence shown here is derived from an EMBL/GenBank/DDBJ whole genome shotgun (WGS) entry which is preliminary data.</text>
</comment>
<gene>
    <name evidence="1" type="ORF">S06H3_21208</name>
</gene>
<dbReference type="EMBL" id="BARV01011103">
    <property type="protein sequence ID" value="GAI03993.1"/>
    <property type="molecule type" value="Genomic_DNA"/>
</dbReference>